<reference evidence="1 2" key="1">
    <citation type="journal article" date="2019" name="Int. J. Syst. Evol. Microbiol.">
        <title>The Global Catalogue of Microorganisms (GCM) 10K type strain sequencing project: providing services to taxonomists for standard genome sequencing and annotation.</title>
        <authorList>
            <consortium name="The Broad Institute Genomics Platform"/>
            <consortium name="The Broad Institute Genome Sequencing Center for Infectious Disease"/>
            <person name="Wu L."/>
            <person name="Ma J."/>
        </authorList>
    </citation>
    <scope>NUCLEOTIDE SEQUENCE [LARGE SCALE GENOMIC DNA]</scope>
    <source>
        <strain evidence="1 2">JCM 13008</strain>
    </source>
</reference>
<organism evidence="1 2">
    <name type="scientific">Nocardioides dubius</name>
    <dbReference type="NCBI Taxonomy" id="317019"/>
    <lineage>
        <taxon>Bacteria</taxon>
        <taxon>Bacillati</taxon>
        <taxon>Actinomycetota</taxon>
        <taxon>Actinomycetes</taxon>
        <taxon>Propionibacteriales</taxon>
        <taxon>Nocardioidaceae</taxon>
        <taxon>Nocardioides</taxon>
    </lineage>
</organism>
<evidence type="ECO:0000313" key="1">
    <source>
        <dbReference type="EMBL" id="GAA1115595.1"/>
    </source>
</evidence>
<name>A0ABN1U3R6_9ACTN</name>
<dbReference type="Proteomes" id="UP001501581">
    <property type="component" value="Unassembled WGS sequence"/>
</dbReference>
<dbReference type="EMBL" id="BAAALG010000024">
    <property type="protein sequence ID" value="GAA1115595.1"/>
    <property type="molecule type" value="Genomic_DNA"/>
</dbReference>
<comment type="caution">
    <text evidence="1">The sequence shown here is derived from an EMBL/GenBank/DDBJ whole genome shotgun (WGS) entry which is preliminary data.</text>
</comment>
<accession>A0ABN1U3R6</accession>
<proteinExistence type="predicted"/>
<evidence type="ECO:0000313" key="2">
    <source>
        <dbReference type="Proteomes" id="UP001501581"/>
    </source>
</evidence>
<keyword evidence="2" id="KW-1185">Reference proteome</keyword>
<protein>
    <submittedName>
        <fullName evidence="1">Uncharacterized protein</fullName>
    </submittedName>
</protein>
<gene>
    <name evidence="1" type="ORF">GCM10009668_42850</name>
</gene>
<sequence length="162" mass="16667">MGDEMRRVIAGLVAAIAVGGLGATVPQAQAVEIGHEGCTPGYWKNHTDNWEEAKATTLFSSKFSEGTSGYLVGLTFEQALAGGGGPGVLGAEKILARAATAAFLNAAHEGLGYPRRRYSNGLDGRPPLVATVNAALASADRDTMLALAARLDADNNLGCPLN</sequence>